<dbReference type="PANTHER" id="PTHR38479:SF2">
    <property type="entry name" value="WINGED HELIX DNA-BINDING DOMAIN-CONTAINING PROTEIN"/>
    <property type="match status" value="1"/>
</dbReference>
<dbReference type="GO" id="GO:0003677">
    <property type="term" value="F:DNA binding"/>
    <property type="evidence" value="ECO:0007669"/>
    <property type="project" value="UniProtKB-KW"/>
</dbReference>
<dbReference type="Proteomes" id="UP001597260">
    <property type="component" value="Unassembled WGS sequence"/>
</dbReference>
<dbReference type="RefSeq" id="WP_377570282.1">
    <property type="nucleotide sequence ID" value="NZ_JBHTMP010000015.1"/>
</dbReference>
<sequence>MDVDRSQVLAYRVAAHQLDRVEQAPVDLAVLDLGVPDTPYGSARLALAARTSASLDDDSLALVWAARGAPHLHRRDDLPRLAAALWPLSDADATKRFVSTQIRDAAKLGTGAFAATAEAFAAVVTGPLPKGEVSGAVSARVPAEVTYPCRTCRSTHISGSLFQQAGLAGGVELSVVGGKTVIGPVDGWPGRPEAASGTDSLIRTYLRLLGPATPAEAARYVGTNQAELRRVWPDGLAEVRLDGRAVWLPADQVDALQATAPPRLVRLLPPSDPYLQARDRDLLVPDRTRQAQVWRVLGNPGALLVDGEILGVWRAKMAGRSRLQITVTPFEPLNARIRSAVADEAQLVATARGATDVRVDVEA</sequence>
<dbReference type="EMBL" id="JBHTMP010000015">
    <property type="protein sequence ID" value="MFD1321903.1"/>
    <property type="molecule type" value="Genomic_DNA"/>
</dbReference>
<proteinExistence type="predicted"/>
<dbReference type="InterPro" id="IPR009351">
    <property type="entry name" value="AlkZ-like"/>
</dbReference>
<accession>A0ABW3YBR7</accession>
<dbReference type="Pfam" id="PF06224">
    <property type="entry name" value="AlkZ-like"/>
    <property type="match status" value="1"/>
</dbReference>
<name>A0ABW3YBR7_9ACTN</name>
<evidence type="ECO:0000313" key="2">
    <source>
        <dbReference type="Proteomes" id="UP001597260"/>
    </source>
</evidence>
<keyword evidence="1" id="KW-0238">DNA-binding</keyword>
<protein>
    <submittedName>
        <fullName evidence="1">Winged helix DNA-binding domain-containing protein</fullName>
    </submittedName>
</protein>
<keyword evidence="2" id="KW-1185">Reference proteome</keyword>
<organism evidence="1 2">
    <name type="scientific">Micromonospora sonneratiae</name>
    <dbReference type="NCBI Taxonomy" id="1184706"/>
    <lineage>
        <taxon>Bacteria</taxon>
        <taxon>Bacillati</taxon>
        <taxon>Actinomycetota</taxon>
        <taxon>Actinomycetes</taxon>
        <taxon>Micromonosporales</taxon>
        <taxon>Micromonosporaceae</taxon>
        <taxon>Micromonospora</taxon>
    </lineage>
</organism>
<evidence type="ECO:0000313" key="1">
    <source>
        <dbReference type="EMBL" id="MFD1321903.1"/>
    </source>
</evidence>
<gene>
    <name evidence="1" type="ORF">ACFQ4H_12455</name>
</gene>
<comment type="caution">
    <text evidence="1">The sequence shown here is derived from an EMBL/GenBank/DDBJ whole genome shotgun (WGS) entry which is preliminary data.</text>
</comment>
<reference evidence="2" key="1">
    <citation type="journal article" date="2019" name="Int. J. Syst. Evol. Microbiol.">
        <title>The Global Catalogue of Microorganisms (GCM) 10K type strain sequencing project: providing services to taxonomists for standard genome sequencing and annotation.</title>
        <authorList>
            <consortium name="The Broad Institute Genomics Platform"/>
            <consortium name="The Broad Institute Genome Sequencing Center for Infectious Disease"/>
            <person name="Wu L."/>
            <person name="Ma J."/>
        </authorList>
    </citation>
    <scope>NUCLEOTIDE SEQUENCE [LARGE SCALE GENOMIC DNA]</scope>
    <source>
        <strain evidence="2">JCM 31037</strain>
    </source>
</reference>
<dbReference type="PANTHER" id="PTHR38479">
    <property type="entry name" value="LMO0824 PROTEIN"/>
    <property type="match status" value="1"/>
</dbReference>